<accession>A0A7X5XR91</accession>
<proteinExistence type="predicted"/>
<keyword evidence="2" id="KW-1185">Reference proteome</keyword>
<protein>
    <submittedName>
        <fullName evidence="1">Uncharacterized protein</fullName>
    </submittedName>
</protein>
<gene>
    <name evidence="1" type="ORF">GGR90_001751</name>
</gene>
<dbReference type="AlphaFoldDB" id="A0A7X5XR91"/>
<comment type="caution">
    <text evidence="1">The sequence shown here is derived from an EMBL/GenBank/DDBJ whole genome shotgun (WGS) entry which is preliminary data.</text>
</comment>
<evidence type="ECO:0000313" key="2">
    <source>
        <dbReference type="Proteomes" id="UP000535078"/>
    </source>
</evidence>
<sequence>MLASAIMLLAAEVLIQPYNEAPSVRPAWDPQQLNWMKPLDWNCEMHSSEGSKFVVEGHFDKPNAFSRGQGAPTRPVTITISKPLQFVGSGTALMGWSSDQAGTHKFEIKNPTAVYQVEMDYIEPDQRGYMKILSSTRQSFGGASIWQLEGVGVCTTKASKMKGDGQ</sequence>
<name>A0A7X5XR91_9SPHN</name>
<dbReference type="EMBL" id="JAATIT010000002">
    <property type="protein sequence ID" value="NJB89576.1"/>
    <property type="molecule type" value="Genomic_DNA"/>
</dbReference>
<reference evidence="1 2" key="1">
    <citation type="submission" date="2020-03" db="EMBL/GenBank/DDBJ databases">
        <title>Genomic Encyclopedia of Type Strains, Phase IV (KMG-IV): sequencing the most valuable type-strain genomes for metagenomic binning, comparative biology and taxonomic classification.</title>
        <authorList>
            <person name="Goeker M."/>
        </authorList>
    </citation>
    <scope>NUCLEOTIDE SEQUENCE [LARGE SCALE GENOMIC DNA]</scope>
    <source>
        <strain evidence="1 2">DSM 25229</strain>
    </source>
</reference>
<evidence type="ECO:0000313" key="1">
    <source>
        <dbReference type="EMBL" id="NJB89576.1"/>
    </source>
</evidence>
<organism evidence="1 2">
    <name type="scientific">Sphingopyxis italica</name>
    <dbReference type="NCBI Taxonomy" id="1129133"/>
    <lineage>
        <taxon>Bacteria</taxon>
        <taxon>Pseudomonadati</taxon>
        <taxon>Pseudomonadota</taxon>
        <taxon>Alphaproteobacteria</taxon>
        <taxon>Sphingomonadales</taxon>
        <taxon>Sphingomonadaceae</taxon>
        <taxon>Sphingopyxis</taxon>
    </lineage>
</organism>
<dbReference type="Proteomes" id="UP000535078">
    <property type="component" value="Unassembled WGS sequence"/>
</dbReference>
<dbReference type="RefSeq" id="WP_167921054.1">
    <property type="nucleotide sequence ID" value="NZ_JAATIT010000002.1"/>
</dbReference>